<gene>
    <name evidence="1" type="ORF">E2C01_053979</name>
</gene>
<evidence type="ECO:0000313" key="2">
    <source>
        <dbReference type="Proteomes" id="UP000324222"/>
    </source>
</evidence>
<evidence type="ECO:0000313" key="1">
    <source>
        <dbReference type="EMBL" id="MPC59946.1"/>
    </source>
</evidence>
<accession>A0A5B7GQS2</accession>
<reference evidence="1 2" key="1">
    <citation type="submission" date="2019-05" db="EMBL/GenBank/DDBJ databases">
        <title>Another draft genome of Portunus trituberculatus and its Hox gene families provides insights of decapod evolution.</title>
        <authorList>
            <person name="Jeong J.-H."/>
            <person name="Song I."/>
            <person name="Kim S."/>
            <person name="Choi T."/>
            <person name="Kim D."/>
            <person name="Ryu S."/>
            <person name="Kim W."/>
        </authorList>
    </citation>
    <scope>NUCLEOTIDE SEQUENCE [LARGE SCALE GENOMIC DNA]</scope>
    <source>
        <tissue evidence="1">Muscle</tissue>
    </source>
</reference>
<sequence>MNMKTRHGTEGINRLSSVAYFHHKLWY</sequence>
<dbReference type="EMBL" id="VSRR010017016">
    <property type="protein sequence ID" value="MPC59946.1"/>
    <property type="molecule type" value="Genomic_DNA"/>
</dbReference>
<proteinExistence type="predicted"/>
<dbReference type="AlphaFoldDB" id="A0A5B7GQS2"/>
<keyword evidence="2" id="KW-1185">Reference proteome</keyword>
<organism evidence="1 2">
    <name type="scientific">Portunus trituberculatus</name>
    <name type="common">Swimming crab</name>
    <name type="synonym">Neptunus trituberculatus</name>
    <dbReference type="NCBI Taxonomy" id="210409"/>
    <lineage>
        <taxon>Eukaryota</taxon>
        <taxon>Metazoa</taxon>
        <taxon>Ecdysozoa</taxon>
        <taxon>Arthropoda</taxon>
        <taxon>Crustacea</taxon>
        <taxon>Multicrustacea</taxon>
        <taxon>Malacostraca</taxon>
        <taxon>Eumalacostraca</taxon>
        <taxon>Eucarida</taxon>
        <taxon>Decapoda</taxon>
        <taxon>Pleocyemata</taxon>
        <taxon>Brachyura</taxon>
        <taxon>Eubrachyura</taxon>
        <taxon>Portunoidea</taxon>
        <taxon>Portunidae</taxon>
        <taxon>Portuninae</taxon>
        <taxon>Portunus</taxon>
    </lineage>
</organism>
<comment type="caution">
    <text evidence="1">The sequence shown here is derived from an EMBL/GenBank/DDBJ whole genome shotgun (WGS) entry which is preliminary data.</text>
</comment>
<protein>
    <submittedName>
        <fullName evidence="1">Uncharacterized protein</fullName>
    </submittedName>
</protein>
<name>A0A5B7GQS2_PORTR</name>
<dbReference type="Proteomes" id="UP000324222">
    <property type="component" value="Unassembled WGS sequence"/>
</dbReference>